<dbReference type="InterPro" id="IPR036156">
    <property type="entry name" value="Beta-gal/glucu_dom_sf"/>
</dbReference>
<feature type="domain" description="GH29D-like beta-sandwich" evidence="7">
    <location>
        <begin position="822"/>
        <end position="863"/>
    </location>
</feature>
<evidence type="ECO:0000259" key="5">
    <source>
        <dbReference type="Pfam" id="PF02836"/>
    </source>
</evidence>
<accession>A0ABV5F015</accession>
<protein>
    <submittedName>
        <fullName evidence="10">Sugar-binding domain-containing protein</fullName>
    </submittedName>
</protein>
<evidence type="ECO:0000313" key="10">
    <source>
        <dbReference type="EMBL" id="MFB9052752.1"/>
    </source>
</evidence>
<dbReference type="Gene3D" id="2.60.120.260">
    <property type="entry name" value="Galactose-binding domain-like"/>
    <property type="match status" value="2"/>
</dbReference>
<evidence type="ECO:0000256" key="1">
    <source>
        <dbReference type="ARBA" id="ARBA00007401"/>
    </source>
</evidence>
<dbReference type="Pfam" id="PF02836">
    <property type="entry name" value="Glyco_hydro_2_C"/>
    <property type="match status" value="1"/>
</dbReference>
<dbReference type="PRINTS" id="PR00132">
    <property type="entry name" value="GLHYDRLASE2"/>
</dbReference>
<dbReference type="InterPro" id="IPR008979">
    <property type="entry name" value="Galactose-bd-like_sf"/>
</dbReference>
<dbReference type="InterPro" id="IPR017853">
    <property type="entry name" value="GH"/>
</dbReference>
<dbReference type="EMBL" id="JBHMEZ010000003">
    <property type="protein sequence ID" value="MFB9052752.1"/>
    <property type="molecule type" value="Genomic_DNA"/>
</dbReference>
<dbReference type="SUPFAM" id="SSF51445">
    <property type="entry name" value="(Trans)glycosidases"/>
    <property type="match status" value="1"/>
</dbReference>
<evidence type="ECO:0000259" key="6">
    <source>
        <dbReference type="Pfam" id="PF02837"/>
    </source>
</evidence>
<feature type="domain" description="Glycoside hydrolase family 2 catalytic" evidence="5">
    <location>
        <begin position="296"/>
        <end position="451"/>
    </location>
</feature>
<dbReference type="PANTHER" id="PTHR42732:SF1">
    <property type="entry name" value="BETA-MANNOSIDASE"/>
    <property type="match status" value="1"/>
</dbReference>
<dbReference type="InterPro" id="IPR040605">
    <property type="entry name" value="Glyco_hydro2_dom5"/>
</dbReference>
<dbReference type="Pfam" id="PF18565">
    <property type="entry name" value="Glyco_hydro2_C5"/>
    <property type="match status" value="1"/>
</dbReference>
<evidence type="ECO:0000313" key="11">
    <source>
        <dbReference type="Proteomes" id="UP001589605"/>
    </source>
</evidence>
<dbReference type="InterPro" id="IPR059177">
    <property type="entry name" value="GH29D-like_dom"/>
</dbReference>
<feature type="domain" description="Glycoside hydrolase family 2 immunoglobulin-like beta-sandwich" evidence="4">
    <location>
        <begin position="185"/>
        <end position="288"/>
    </location>
</feature>
<feature type="domain" description="Glycosyl hydrolases family 2 sugar binding" evidence="6">
    <location>
        <begin position="82"/>
        <end position="160"/>
    </location>
</feature>
<dbReference type="SUPFAM" id="SSF49785">
    <property type="entry name" value="Galactose-binding domain-like"/>
    <property type="match status" value="2"/>
</dbReference>
<keyword evidence="2" id="KW-0378">Hydrolase</keyword>
<dbReference type="PANTHER" id="PTHR42732">
    <property type="entry name" value="BETA-GALACTOSIDASE"/>
    <property type="match status" value="1"/>
</dbReference>
<dbReference type="Proteomes" id="UP001589605">
    <property type="component" value="Unassembled WGS sequence"/>
</dbReference>
<gene>
    <name evidence="10" type="ORF">ACFFVB_06620</name>
</gene>
<dbReference type="RefSeq" id="WP_382381931.1">
    <property type="nucleotide sequence ID" value="NZ_JBHMEZ010000003.1"/>
</dbReference>
<evidence type="ECO:0000259" key="4">
    <source>
        <dbReference type="Pfam" id="PF00703"/>
    </source>
</evidence>
<dbReference type="InterPro" id="IPR013783">
    <property type="entry name" value="Ig-like_fold"/>
</dbReference>
<dbReference type="InterPro" id="IPR006103">
    <property type="entry name" value="Glyco_hydro_2_cat"/>
</dbReference>
<dbReference type="Pfam" id="PF13290">
    <property type="entry name" value="CHB_HEX_C_1"/>
    <property type="match status" value="1"/>
</dbReference>
<evidence type="ECO:0000256" key="2">
    <source>
        <dbReference type="ARBA" id="ARBA00022801"/>
    </source>
</evidence>
<dbReference type="SUPFAM" id="SSF49303">
    <property type="entry name" value="beta-Galactosidase/glucuronidase domain"/>
    <property type="match status" value="1"/>
</dbReference>
<evidence type="ECO:0000259" key="9">
    <source>
        <dbReference type="Pfam" id="PF18565"/>
    </source>
</evidence>
<comment type="similarity">
    <text evidence="1">Belongs to the glycosyl hydrolase 2 family.</text>
</comment>
<proteinExistence type="inferred from homology"/>
<dbReference type="InterPro" id="IPR032311">
    <property type="entry name" value="DUF4982"/>
</dbReference>
<dbReference type="Pfam" id="PF16355">
    <property type="entry name" value="DUF4982"/>
    <property type="match status" value="1"/>
</dbReference>
<evidence type="ECO:0000259" key="8">
    <source>
        <dbReference type="Pfam" id="PF16355"/>
    </source>
</evidence>
<dbReference type="InterPro" id="IPR051913">
    <property type="entry name" value="GH2_Domain-Containing"/>
</dbReference>
<feature type="domain" description="Glycoside hydrolase family 2" evidence="9">
    <location>
        <begin position="700"/>
        <end position="790"/>
    </location>
</feature>
<name>A0ABV5F015_9FLAO</name>
<dbReference type="Pfam" id="PF00703">
    <property type="entry name" value="Glyco_hydro_2"/>
    <property type="match status" value="1"/>
</dbReference>
<comment type="caution">
    <text evidence="10">The sequence shown here is derived from an EMBL/GenBank/DDBJ whole genome shotgun (WGS) entry which is preliminary data.</text>
</comment>
<evidence type="ECO:0000259" key="7">
    <source>
        <dbReference type="Pfam" id="PF13290"/>
    </source>
</evidence>
<dbReference type="InterPro" id="IPR006101">
    <property type="entry name" value="Glyco_hydro_2"/>
</dbReference>
<organism evidence="10 11">
    <name type="scientific">Formosa undariae</name>
    <dbReference type="NCBI Taxonomy" id="1325436"/>
    <lineage>
        <taxon>Bacteria</taxon>
        <taxon>Pseudomonadati</taxon>
        <taxon>Bacteroidota</taxon>
        <taxon>Flavobacteriia</taxon>
        <taxon>Flavobacteriales</taxon>
        <taxon>Flavobacteriaceae</taxon>
        <taxon>Formosa</taxon>
    </lineage>
</organism>
<dbReference type="Pfam" id="PF02837">
    <property type="entry name" value="Glyco_hydro_2_N"/>
    <property type="match status" value="1"/>
</dbReference>
<sequence>MINKLIFTCLAFISLNLTYAQREQIDFNDGWKFIQEDNAQFSKPDTNTSTWNAVQVPHDWAFEKGISKDGAQGNGGGYFDGGIGWYQKRFNVASQWDDKIVNIEFDGVYMNSEVWINGEYLGKRPYGYISFRYDISKYLKVGENTLAVRVDNSREPSARWYHPCGIYAPVNLIVTTQDFIKPNGVHVTTPTITAESAKVNINVSFDNANSDKAKGELETIIMDAEGKTVASQTQRFKGNTANQELSTELLVENPKLWSPDTPYLYKVINRLIVKGDVRDEVEMNFGIRSIEWKTETGFLLNGEVTKLLGVSEHYEGGPIGGAWTAPLLRWKLGLLKDMGVNAIRTAHNPAPPMFYDLCDELGFLIMDEIFDGWHKKAKEDYGSQAFETWWKQDMTEWLMRNRNHPSIIIYSVGNETRGEIAKELVAVCHALDPEKPVTSGHSASEYMDVFGVNGGSEKQGFFTKARPDKPFVSTEAPHTWQTRGYYRTKSWFRDGYPNKGQEPFELPDLTEEEVFHFEWASSDKWNNGKQHFNSSYDNAMVRISARKNWELMRDLPWFSGHFRWTGFDYYGEAGYVHGGWPFRLFMGGALDVAGFKKDLFYFYKSQWTTEPMAHILPHWTHPTLEKGVVIPVWVYSNCDEVELFLNGKSLGKDIPGTKWDEMQCEWMVPWEAGELVAKGYKNGEVIVVAKQTTAETPSAITFEIEDKHTNADTDRVAIITTRTVDSKGVFYPYGENKIYYSIAGDARLLSLENGDPVDTTKNVGINVKKAFMGATRAFLELPKGNENVQVITGAILGEKQLLTSKKVSIDVQSNVLLGTAAINKFDIYYTLDGTTPSIQSEKYTGSFPVELGTTVKAIVIKNNNVILTMEEAFGEDLGLYWKAETAVKKYAKGMMAIDADFSGAKKVAVNGEEFIDFKGKEGQISWYQENDGSAGDFALKFSYALKDSNSRPMELIVNNKKVGIIDFKTSGSWNSKWKEIEKNVKLNAGANYIQLKTIKKSGPNLLMLVVE</sequence>
<dbReference type="InterPro" id="IPR006104">
    <property type="entry name" value="Glyco_hydro_2_N"/>
</dbReference>
<dbReference type="InterPro" id="IPR006102">
    <property type="entry name" value="Ig-like_GH2"/>
</dbReference>
<evidence type="ECO:0000256" key="3">
    <source>
        <dbReference type="ARBA" id="ARBA00023295"/>
    </source>
</evidence>
<feature type="domain" description="DUF4982" evidence="8">
    <location>
        <begin position="627"/>
        <end position="686"/>
    </location>
</feature>
<dbReference type="Gene3D" id="3.20.20.80">
    <property type="entry name" value="Glycosidases"/>
    <property type="match status" value="1"/>
</dbReference>
<dbReference type="Gene3D" id="2.60.40.10">
    <property type="entry name" value="Immunoglobulins"/>
    <property type="match status" value="3"/>
</dbReference>
<keyword evidence="3" id="KW-0326">Glycosidase</keyword>
<keyword evidence="11" id="KW-1185">Reference proteome</keyword>
<reference evidence="10 11" key="1">
    <citation type="submission" date="2024-09" db="EMBL/GenBank/DDBJ databases">
        <authorList>
            <person name="Sun Q."/>
            <person name="Mori K."/>
        </authorList>
    </citation>
    <scope>NUCLEOTIDE SEQUENCE [LARGE SCALE GENOMIC DNA]</scope>
    <source>
        <strain evidence="10 11">CECT 8286</strain>
    </source>
</reference>